<gene>
    <name evidence="9" type="ORF">HGMM_F14G08C26</name>
</gene>
<dbReference type="GO" id="GO:0032993">
    <property type="term" value="C:protein-DNA complex"/>
    <property type="evidence" value="ECO:0007669"/>
    <property type="project" value="TreeGrafter"/>
</dbReference>
<dbReference type="SUPFAM" id="SSF55073">
    <property type="entry name" value="Nucleotide cyclase"/>
    <property type="match status" value="1"/>
</dbReference>
<keyword evidence="2" id="KW-0902">Two-component regulatory system</keyword>
<dbReference type="GO" id="GO:0000976">
    <property type="term" value="F:transcription cis-regulatory region binding"/>
    <property type="evidence" value="ECO:0007669"/>
    <property type="project" value="TreeGrafter"/>
</dbReference>
<evidence type="ECO:0000256" key="4">
    <source>
        <dbReference type="ARBA" id="ARBA00023125"/>
    </source>
</evidence>
<evidence type="ECO:0000259" key="8">
    <source>
        <dbReference type="PROSITE" id="PS50887"/>
    </source>
</evidence>
<proteinExistence type="predicted"/>
<organism evidence="9">
    <name type="scientific">uncultured Chloroflexota bacterium</name>
    <dbReference type="NCBI Taxonomy" id="166587"/>
    <lineage>
        <taxon>Bacteria</taxon>
        <taxon>Bacillati</taxon>
        <taxon>Chloroflexota</taxon>
        <taxon>environmental samples</taxon>
    </lineage>
</organism>
<dbReference type="PANTHER" id="PTHR48111:SF1">
    <property type="entry name" value="TWO-COMPONENT RESPONSE REGULATOR ORR33"/>
    <property type="match status" value="1"/>
</dbReference>
<dbReference type="InterPro" id="IPR029787">
    <property type="entry name" value="Nucleotide_cyclase"/>
</dbReference>
<evidence type="ECO:0000256" key="2">
    <source>
        <dbReference type="ARBA" id="ARBA00023012"/>
    </source>
</evidence>
<protein>
    <submittedName>
        <fullName evidence="9">Response regulator receiver protein</fullName>
    </submittedName>
</protein>
<dbReference type="InterPro" id="IPR043128">
    <property type="entry name" value="Rev_trsase/Diguanyl_cyclase"/>
</dbReference>
<dbReference type="InterPro" id="IPR039420">
    <property type="entry name" value="WalR-like"/>
</dbReference>
<keyword evidence="4" id="KW-0238">DNA-binding</keyword>
<dbReference type="AlphaFoldDB" id="H5SDZ0"/>
<dbReference type="EMBL" id="AP011686">
    <property type="protein sequence ID" value="BAL54376.1"/>
    <property type="molecule type" value="Genomic_DNA"/>
</dbReference>
<reference evidence="9" key="2">
    <citation type="journal article" date="2012" name="PLoS ONE">
        <title>A Deeply Branching Thermophilic Bacterium with an Ancient Acetyl-CoA Pathway Dominates a Subsurface Ecosystem.</title>
        <authorList>
            <person name="Takami H."/>
            <person name="Noguchi H."/>
            <person name="Takaki Y."/>
            <person name="Uchiyama I."/>
            <person name="Toyoda A."/>
            <person name="Nishi S."/>
            <person name="Chee G.-J."/>
            <person name="Arai W."/>
            <person name="Nunoura T."/>
            <person name="Itoh T."/>
            <person name="Hattori M."/>
            <person name="Takai K."/>
        </authorList>
    </citation>
    <scope>NUCLEOTIDE SEQUENCE</scope>
</reference>
<evidence type="ECO:0000256" key="3">
    <source>
        <dbReference type="ARBA" id="ARBA00023015"/>
    </source>
</evidence>
<evidence type="ECO:0000256" key="1">
    <source>
        <dbReference type="ARBA" id="ARBA00022553"/>
    </source>
</evidence>
<dbReference type="SMART" id="SM00448">
    <property type="entry name" value="REC"/>
    <property type="match status" value="1"/>
</dbReference>
<dbReference type="InterPro" id="IPR000160">
    <property type="entry name" value="GGDEF_dom"/>
</dbReference>
<evidence type="ECO:0000256" key="6">
    <source>
        <dbReference type="PROSITE-ProRule" id="PRU00169"/>
    </source>
</evidence>
<dbReference type="PROSITE" id="PS50110">
    <property type="entry name" value="RESPONSE_REGULATORY"/>
    <property type="match status" value="1"/>
</dbReference>
<dbReference type="SUPFAM" id="SSF52172">
    <property type="entry name" value="CheY-like"/>
    <property type="match status" value="1"/>
</dbReference>
<dbReference type="GO" id="GO:0000156">
    <property type="term" value="F:phosphorelay response regulator activity"/>
    <property type="evidence" value="ECO:0007669"/>
    <property type="project" value="TreeGrafter"/>
</dbReference>
<dbReference type="SMART" id="SM00267">
    <property type="entry name" value="GGDEF"/>
    <property type="match status" value="1"/>
</dbReference>
<dbReference type="PROSITE" id="PS50887">
    <property type="entry name" value="GGDEF"/>
    <property type="match status" value="1"/>
</dbReference>
<dbReference type="CDD" id="cd17574">
    <property type="entry name" value="REC_OmpR"/>
    <property type="match status" value="1"/>
</dbReference>
<dbReference type="InterPro" id="IPR001789">
    <property type="entry name" value="Sig_transdc_resp-reg_receiver"/>
</dbReference>
<feature type="modified residue" description="4-aspartylphosphate" evidence="6">
    <location>
        <position position="56"/>
    </location>
</feature>
<dbReference type="Pfam" id="PF00990">
    <property type="entry name" value="GGDEF"/>
    <property type="match status" value="1"/>
</dbReference>
<dbReference type="Gene3D" id="6.10.250.690">
    <property type="match status" value="1"/>
</dbReference>
<evidence type="ECO:0000259" key="7">
    <source>
        <dbReference type="PROSITE" id="PS50110"/>
    </source>
</evidence>
<keyword evidence="1 6" id="KW-0597">Phosphoprotein</keyword>
<keyword evidence="5" id="KW-0804">Transcription</keyword>
<keyword evidence="3" id="KW-0805">Transcription regulation</keyword>
<evidence type="ECO:0000313" key="9">
    <source>
        <dbReference type="EMBL" id="BAL54376.1"/>
    </source>
</evidence>
<accession>H5SDZ0</accession>
<dbReference type="FunFam" id="3.40.50.2300:FF:000001">
    <property type="entry name" value="DNA-binding response regulator PhoB"/>
    <property type="match status" value="1"/>
</dbReference>
<dbReference type="GO" id="GO:0006355">
    <property type="term" value="P:regulation of DNA-templated transcription"/>
    <property type="evidence" value="ECO:0007669"/>
    <property type="project" value="TreeGrafter"/>
</dbReference>
<name>H5SDZ0_9CHLR</name>
<feature type="domain" description="GGDEF" evidence="8">
    <location>
        <begin position="155"/>
        <end position="284"/>
    </location>
</feature>
<sequence length="284" mass="32469">MAEAKQRILIVEDDLDVAEMLNAYFRVQGYEVQTVNWGEDGVRACLSFHPDLVILDIRLPDIDGFEVARRLREDRRTRNVPIIFLTEKRERADRLQGLSLGADDYITKPFDVQELRLRVRNALRRMSQGSLNNPVSGLPEGALVDERLKEVLNNPSWSVILISLENLSLFREAYGFVAADDVLRAVSLMLTNVLRETGTTDDFLGHLSPTDFVIITPASRLESLKNLIRPRLEQSLDFFYPVRDREAMAQHSNRLAIKIASVASLHGQYRNIDDLKQDLLRLKQ</sequence>
<dbReference type="InterPro" id="IPR011006">
    <property type="entry name" value="CheY-like_superfamily"/>
</dbReference>
<feature type="domain" description="Response regulatory" evidence="7">
    <location>
        <begin position="7"/>
        <end position="123"/>
    </location>
</feature>
<dbReference type="Pfam" id="PF00072">
    <property type="entry name" value="Response_reg"/>
    <property type="match status" value="1"/>
</dbReference>
<dbReference type="Gene3D" id="3.30.70.270">
    <property type="match status" value="1"/>
</dbReference>
<reference evidence="9" key="1">
    <citation type="journal article" date="2005" name="Environ. Microbiol.">
        <title>Genetic and functional properties of uncultivated thermophilic crenarchaeotes from a subsurface gold mine as revealed by analysis of genome fragments.</title>
        <authorList>
            <person name="Nunoura T."/>
            <person name="Hirayama H."/>
            <person name="Takami H."/>
            <person name="Oida H."/>
            <person name="Nishi S."/>
            <person name="Shimamura S."/>
            <person name="Suzuki Y."/>
            <person name="Inagaki F."/>
            <person name="Takai K."/>
            <person name="Nealson K.H."/>
            <person name="Horikoshi K."/>
        </authorList>
    </citation>
    <scope>NUCLEOTIDE SEQUENCE</scope>
</reference>
<dbReference type="Gene3D" id="3.40.50.2300">
    <property type="match status" value="1"/>
</dbReference>
<dbReference type="PANTHER" id="PTHR48111">
    <property type="entry name" value="REGULATOR OF RPOS"/>
    <property type="match status" value="1"/>
</dbReference>
<dbReference type="GO" id="GO:0005829">
    <property type="term" value="C:cytosol"/>
    <property type="evidence" value="ECO:0007669"/>
    <property type="project" value="TreeGrafter"/>
</dbReference>
<evidence type="ECO:0000256" key="5">
    <source>
        <dbReference type="ARBA" id="ARBA00023163"/>
    </source>
</evidence>